<dbReference type="Proteomes" id="UP001230300">
    <property type="component" value="Unassembled WGS sequence"/>
</dbReference>
<dbReference type="EMBL" id="JASOGN010000044">
    <property type="protein sequence ID" value="MDK6503347.1"/>
    <property type="molecule type" value="Genomic_DNA"/>
</dbReference>
<gene>
    <name evidence="2" type="ORF">QP235_09245</name>
</gene>
<name>A0AAW6XH35_9LACO</name>
<keyword evidence="1" id="KW-0472">Membrane</keyword>
<organism evidence="2 3">
    <name type="scientific">Lactobacillus crispatus</name>
    <dbReference type="NCBI Taxonomy" id="47770"/>
    <lineage>
        <taxon>Bacteria</taxon>
        <taxon>Bacillati</taxon>
        <taxon>Bacillota</taxon>
        <taxon>Bacilli</taxon>
        <taxon>Lactobacillales</taxon>
        <taxon>Lactobacillaceae</taxon>
        <taxon>Lactobacillus</taxon>
    </lineage>
</organism>
<protein>
    <recommendedName>
        <fullName evidence="4">ABC transporter permease</fullName>
    </recommendedName>
</protein>
<keyword evidence="1" id="KW-0812">Transmembrane</keyword>
<keyword evidence="1" id="KW-1133">Transmembrane helix</keyword>
<sequence length="182" mass="21393">MHRKITIGDIINFLYPTIFTIIIFLLANKLNCSYKVKGMNNVLSSIITFTSIVIAFYTSMYGILITIKDSRIMKEIRQNHVNGIFKYQLYESLIISFIVLILSIFLQISINYSGKLEEILFECWVFCVSYFAFSTYRIINLLLKIIFATDAQEQISKNEKSEEQKRQQLHHINKLNRQEKNN</sequence>
<comment type="caution">
    <text evidence="2">The sequence shown here is derived from an EMBL/GenBank/DDBJ whole genome shotgun (WGS) entry which is preliminary data.</text>
</comment>
<feature type="transmembrane region" description="Helical" evidence="1">
    <location>
        <begin position="119"/>
        <end position="139"/>
    </location>
</feature>
<evidence type="ECO:0008006" key="4">
    <source>
        <dbReference type="Google" id="ProtNLM"/>
    </source>
</evidence>
<accession>A0AAW6XH35</accession>
<feature type="transmembrane region" description="Helical" evidence="1">
    <location>
        <begin position="88"/>
        <end position="113"/>
    </location>
</feature>
<reference evidence="2" key="1">
    <citation type="submission" date="2023-05" db="EMBL/GenBank/DDBJ databases">
        <title>Cataloging the Phylogenetic Diversity of Human Bladder Bacteria.</title>
        <authorList>
            <person name="Du J."/>
        </authorList>
    </citation>
    <scope>NUCLEOTIDE SEQUENCE</scope>
    <source>
        <strain evidence="2">UMB9226</strain>
    </source>
</reference>
<proteinExistence type="predicted"/>
<dbReference type="RefSeq" id="WP_101887564.1">
    <property type="nucleotide sequence ID" value="NZ_JASOGN010000044.1"/>
</dbReference>
<evidence type="ECO:0000313" key="2">
    <source>
        <dbReference type="EMBL" id="MDK6503347.1"/>
    </source>
</evidence>
<evidence type="ECO:0000256" key="1">
    <source>
        <dbReference type="SAM" id="Phobius"/>
    </source>
</evidence>
<dbReference type="AlphaFoldDB" id="A0AAW6XH35"/>
<feature type="transmembrane region" description="Helical" evidence="1">
    <location>
        <begin position="12"/>
        <end position="30"/>
    </location>
</feature>
<evidence type="ECO:0000313" key="3">
    <source>
        <dbReference type="Proteomes" id="UP001230300"/>
    </source>
</evidence>
<feature type="transmembrane region" description="Helical" evidence="1">
    <location>
        <begin position="42"/>
        <end position="67"/>
    </location>
</feature>